<evidence type="ECO:0000256" key="2">
    <source>
        <dbReference type="ARBA" id="ARBA00023002"/>
    </source>
</evidence>
<dbReference type="EMBL" id="FTOQ01000002">
    <property type="protein sequence ID" value="SIS67647.1"/>
    <property type="molecule type" value="Genomic_DNA"/>
</dbReference>
<sequence length="344" mass="34905">MPPAPDIMTEDTEIISIEAAIALIRAAFIACGVPDATAQSVATALVAAESEGQVGHGFSRLGDYAAQARSGKIRADAVPEARATGASALVVDAGHGFAYPALDLAIERGSAMAQETGCAAISVTRSSHCGALSVQVERLARKGLIGLMVANAPAAIAPWGSNKAVFGTNPIAFAAPRDGADPLVIDLSLSRVARGKVMNARKTGKPIPEGWALDRDGQPTTDPEAALAGTMVPIGEAKGTALALMVEILSAVLVEATLSAEMPSYFTADGPPPGSGQFLLALRPGDASGFAARLERLLGFITGAEGARLPGMRRAAAIAAANRDGLRVPSMYLGAARDMAGGNG</sequence>
<accession>A0A1N7L1E4</accession>
<dbReference type="InterPro" id="IPR043144">
    <property type="entry name" value="Mal/L-sulf/L-lact_DH-like_ah"/>
</dbReference>
<dbReference type="PANTHER" id="PTHR11091">
    <property type="entry name" value="OXIDOREDUCTASE-RELATED"/>
    <property type="match status" value="1"/>
</dbReference>
<dbReference type="SUPFAM" id="SSF89733">
    <property type="entry name" value="L-sulfolactate dehydrogenase-like"/>
    <property type="match status" value="1"/>
</dbReference>
<evidence type="ECO:0000256" key="1">
    <source>
        <dbReference type="ARBA" id="ARBA00006056"/>
    </source>
</evidence>
<dbReference type="GO" id="GO:0016491">
    <property type="term" value="F:oxidoreductase activity"/>
    <property type="evidence" value="ECO:0007669"/>
    <property type="project" value="UniProtKB-KW"/>
</dbReference>
<dbReference type="Proteomes" id="UP000186684">
    <property type="component" value="Unassembled WGS sequence"/>
</dbReference>
<dbReference type="Gene3D" id="3.30.1370.60">
    <property type="entry name" value="Hypothetical oxidoreductase yiak, domain 2"/>
    <property type="match status" value="1"/>
</dbReference>
<dbReference type="Pfam" id="PF02615">
    <property type="entry name" value="Ldh_2"/>
    <property type="match status" value="1"/>
</dbReference>
<dbReference type="AlphaFoldDB" id="A0A1N7L1E4"/>
<keyword evidence="2" id="KW-0560">Oxidoreductase</keyword>
<dbReference type="InterPro" id="IPR036111">
    <property type="entry name" value="Mal/L-sulfo/L-lacto_DH-like_sf"/>
</dbReference>
<dbReference type="STRING" id="633194.SAMN05421759_102282"/>
<dbReference type="InterPro" id="IPR003767">
    <property type="entry name" value="Malate/L-lactate_DH-like"/>
</dbReference>
<organism evidence="3 4">
    <name type="scientific">Roseivivax lentus</name>
    <dbReference type="NCBI Taxonomy" id="633194"/>
    <lineage>
        <taxon>Bacteria</taxon>
        <taxon>Pseudomonadati</taxon>
        <taxon>Pseudomonadota</taxon>
        <taxon>Alphaproteobacteria</taxon>
        <taxon>Rhodobacterales</taxon>
        <taxon>Roseobacteraceae</taxon>
        <taxon>Roseivivax</taxon>
    </lineage>
</organism>
<name>A0A1N7L1E4_9RHOB</name>
<comment type="similarity">
    <text evidence="1">Belongs to the LDH2/MDH2 oxidoreductase family.</text>
</comment>
<proteinExistence type="inferred from homology"/>
<reference evidence="4" key="1">
    <citation type="submission" date="2017-01" db="EMBL/GenBank/DDBJ databases">
        <authorList>
            <person name="Varghese N."/>
            <person name="Submissions S."/>
        </authorList>
    </citation>
    <scope>NUCLEOTIDE SEQUENCE [LARGE SCALE GENOMIC DNA]</scope>
    <source>
        <strain evidence="4">DSM 29430</strain>
    </source>
</reference>
<protein>
    <submittedName>
        <fullName evidence="3">(2R)-3-sulfolactate dehydrogenase (NADP+)</fullName>
    </submittedName>
</protein>
<dbReference type="InterPro" id="IPR043143">
    <property type="entry name" value="Mal/L-sulf/L-lact_DH-like_NADP"/>
</dbReference>
<evidence type="ECO:0000313" key="3">
    <source>
        <dbReference type="EMBL" id="SIS67647.1"/>
    </source>
</evidence>
<dbReference type="Gene3D" id="1.10.1530.10">
    <property type="match status" value="1"/>
</dbReference>
<gene>
    <name evidence="3" type="ORF">SAMN05421759_102282</name>
</gene>
<evidence type="ECO:0000313" key="4">
    <source>
        <dbReference type="Proteomes" id="UP000186684"/>
    </source>
</evidence>
<keyword evidence="4" id="KW-1185">Reference proteome</keyword>
<dbReference type="PANTHER" id="PTHR11091:SF0">
    <property type="entry name" value="MALATE DEHYDROGENASE"/>
    <property type="match status" value="1"/>
</dbReference>